<dbReference type="Pfam" id="PF00702">
    <property type="entry name" value="Hydrolase"/>
    <property type="match status" value="1"/>
</dbReference>
<dbReference type="SFLD" id="SFLDG01129">
    <property type="entry name" value="C1.5:_HAD__Beta-PGM__Phosphata"/>
    <property type="match status" value="1"/>
</dbReference>
<dbReference type="Gene3D" id="1.10.150.240">
    <property type="entry name" value="Putative phosphatase, domain 2"/>
    <property type="match status" value="1"/>
</dbReference>
<gene>
    <name evidence="4" type="ORF">SCWH03_17530</name>
</gene>
<dbReference type="EMBL" id="BLLG01000004">
    <property type="protein sequence ID" value="GFH35532.1"/>
    <property type="molecule type" value="Genomic_DNA"/>
</dbReference>
<keyword evidence="3" id="KW-0460">Magnesium</keyword>
<dbReference type="InterPro" id="IPR006439">
    <property type="entry name" value="HAD-SF_hydro_IA"/>
</dbReference>
<comment type="cofactor">
    <cofactor evidence="1">
        <name>Mg(2+)</name>
        <dbReference type="ChEBI" id="CHEBI:18420"/>
    </cofactor>
</comment>
<dbReference type="InterPro" id="IPR051400">
    <property type="entry name" value="HAD-like_hydrolase"/>
</dbReference>
<evidence type="ECO:0000313" key="5">
    <source>
        <dbReference type="Proteomes" id="UP000484988"/>
    </source>
</evidence>
<dbReference type="InterPro" id="IPR036412">
    <property type="entry name" value="HAD-like_sf"/>
</dbReference>
<dbReference type="PRINTS" id="PR00413">
    <property type="entry name" value="HADHALOGNASE"/>
</dbReference>
<dbReference type="InterPro" id="IPR023198">
    <property type="entry name" value="PGP-like_dom2"/>
</dbReference>
<comment type="caution">
    <text evidence="4">The sequence shown here is derived from an EMBL/GenBank/DDBJ whole genome shotgun (WGS) entry which is preliminary data.</text>
</comment>
<dbReference type="Proteomes" id="UP000484988">
    <property type="component" value="Unassembled WGS sequence"/>
</dbReference>
<keyword evidence="5" id="KW-1185">Reference proteome</keyword>
<dbReference type="RefSeq" id="WP_173263529.1">
    <property type="nucleotide sequence ID" value="NZ_BLLG01000004.1"/>
</dbReference>
<proteinExistence type="predicted"/>
<organism evidence="4 5">
    <name type="scientific">Streptomyces pacificus</name>
    <dbReference type="NCBI Taxonomy" id="2705029"/>
    <lineage>
        <taxon>Bacteria</taxon>
        <taxon>Bacillati</taxon>
        <taxon>Actinomycetota</taxon>
        <taxon>Actinomycetes</taxon>
        <taxon>Kitasatosporales</taxon>
        <taxon>Streptomycetaceae</taxon>
        <taxon>Streptomyces</taxon>
    </lineage>
</organism>
<dbReference type="Gene3D" id="3.40.50.1000">
    <property type="entry name" value="HAD superfamily/HAD-like"/>
    <property type="match status" value="1"/>
</dbReference>
<name>A0A6A0ARK2_9ACTN</name>
<reference evidence="4 5" key="1">
    <citation type="submission" date="2020-02" db="EMBL/GenBank/DDBJ databases">
        <title>Whole Genome Shotgun Sequence of Streptomyces sp. strain CWH03.</title>
        <authorList>
            <person name="Dohra H."/>
            <person name="Kodani S."/>
            <person name="Yamamura H."/>
        </authorList>
    </citation>
    <scope>NUCLEOTIDE SEQUENCE [LARGE SCALE GENOMIC DNA]</scope>
    <source>
        <strain evidence="4 5">CWH03</strain>
    </source>
</reference>
<dbReference type="GO" id="GO:0044281">
    <property type="term" value="P:small molecule metabolic process"/>
    <property type="evidence" value="ECO:0007669"/>
    <property type="project" value="UniProtKB-ARBA"/>
</dbReference>
<dbReference type="SFLD" id="SFLDS00003">
    <property type="entry name" value="Haloacid_Dehalogenase"/>
    <property type="match status" value="1"/>
</dbReference>
<protein>
    <submittedName>
        <fullName evidence="4">HAD family hydrolase</fullName>
    </submittedName>
</protein>
<dbReference type="PANTHER" id="PTHR46470:SF4">
    <property type="entry name" value="5-AMINO-6-(5-PHOSPHO-D-RIBITYLAMINO)URACIL PHOSPHATASE YIGB"/>
    <property type="match status" value="1"/>
</dbReference>
<dbReference type="GO" id="GO:0016787">
    <property type="term" value="F:hydrolase activity"/>
    <property type="evidence" value="ECO:0007669"/>
    <property type="project" value="UniProtKB-KW"/>
</dbReference>
<dbReference type="NCBIfam" id="TIGR01549">
    <property type="entry name" value="HAD-SF-IA-v1"/>
    <property type="match status" value="1"/>
</dbReference>
<accession>A0A6A0ARK2</accession>
<evidence type="ECO:0000256" key="1">
    <source>
        <dbReference type="ARBA" id="ARBA00001946"/>
    </source>
</evidence>
<sequence>MRIRAVLWDIDDTIFDYTGADRAGMARHLRDEGLADAYASVDQALVRWKELTRVHWLRFEAGGVDFEAQRRDRIRDFLGMPAMGDARADEWFARYVTHYEAAWRLFPDAVPALDRLADGFRHAVLSNSSLRNQHRKLTVLGVRDRFEAVVCAEDLGVAKPRAAAFHAACDALGLPPEQVAYVGDHPDIDARGAADAGLTGIWLDRAGVAGRPELTRITGLGELPALVRGDTRFGAPSSFG</sequence>
<dbReference type="SUPFAM" id="SSF56784">
    <property type="entry name" value="HAD-like"/>
    <property type="match status" value="1"/>
</dbReference>
<evidence type="ECO:0000256" key="3">
    <source>
        <dbReference type="ARBA" id="ARBA00022842"/>
    </source>
</evidence>
<keyword evidence="2 4" id="KW-0378">Hydrolase</keyword>
<evidence type="ECO:0000313" key="4">
    <source>
        <dbReference type="EMBL" id="GFH35532.1"/>
    </source>
</evidence>
<dbReference type="InterPro" id="IPR023214">
    <property type="entry name" value="HAD_sf"/>
</dbReference>
<dbReference type="AlphaFoldDB" id="A0A6A0ARK2"/>
<evidence type="ECO:0000256" key="2">
    <source>
        <dbReference type="ARBA" id="ARBA00022801"/>
    </source>
</evidence>
<dbReference type="PANTHER" id="PTHR46470">
    <property type="entry name" value="N-ACYLNEURAMINATE-9-PHOSPHATASE"/>
    <property type="match status" value="1"/>
</dbReference>